<protein>
    <submittedName>
        <fullName evidence="1">Uncharacterized protein</fullName>
    </submittedName>
</protein>
<proteinExistence type="predicted"/>
<gene>
    <name evidence="1" type="ORF">BN9_102350</name>
</gene>
<dbReference type="EMBL" id="CAIX01000265">
    <property type="protein sequence ID" value="CCI10492.1"/>
    <property type="molecule type" value="Genomic_DNA"/>
</dbReference>
<keyword evidence="2" id="KW-1185">Reference proteome</keyword>
<dbReference type="Proteomes" id="UP000053237">
    <property type="component" value="Unassembled WGS sequence"/>
</dbReference>
<name>A0A024FUD3_9STRA</name>
<accession>A0A024FUD3</accession>
<reference evidence="1 2" key="1">
    <citation type="submission" date="2012-05" db="EMBL/GenBank/DDBJ databases">
        <title>Recombination and specialization in a pathogen metapopulation.</title>
        <authorList>
            <person name="Gardiner A."/>
            <person name="Kemen E."/>
            <person name="Schultz-Larsen T."/>
            <person name="MacLean D."/>
            <person name="Van Oosterhout C."/>
            <person name="Jones J.D.G."/>
        </authorList>
    </citation>
    <scope>NUCLEOTIDE SEQUENCE [LARGE SCALE GENOMIC DNA]</scope>
    <source>
        <strain evidence="1 2">Ac Nc2</strain>
    </source>
</reference>
<sequence>MNECNGERISNFRNPIRESISVKLTILLLVSINTWRFPIDSSKDGEGSFICETLVTPRFSIADWESSVPRSDSSRSRKGFIQTCACNITSLVNRIIYTKRDFCITFCRSFTAVIDFVPVFMHDKCRNCIKVKNGLSSSALCRDADTSAYSAIVLDIASGLTLSTAGIVVGRKRCIVKKPFRVKY</sequence>
<organism evidence="1 2">
    <name type="scientific">Albugo candida</name>
    <dbReference type="NCBI Taxonomy" id="65357"/>
    <lineage>
        <taxon>Eukaryota</taxon>
        <taxon>Sar</taxon>
        <taxon>Stramenopiles</taxon>
        <taxon>Oomycota</taxon>
        <taxon>Peronosporomycetes</taxon>
        <taxon>Albuginales</taxon>
        <taxon>Albuginaceae</taxon>
        <taxon>Albugo</taxon>
    </lineage>
</organism>
<evidence type="ECO:0000313" key="1">
    <source>
        <dbReference type="EMBL" id="CCI10492.1"/>
    </source>
</evidence>
<dbReference type="AlphaFoldDB" id="A0A024FUD3"/>
<dbReference type="InParanoid" id="A0A024FUD3"/>
<evidence type="ECO:0000313" key="2">
    <source>
        <dbReference type="Proteomes" id="UP000053237"/>
    </source>
</evidence>
<comment type="caution">
    <text evidence="1">The sequence shown here is derived from an EMBL/GenBank/DDBJ whole genome shotgun (WGS) entry which is preliminary data.</text>
</comment>